<dbReference type="GO" id="GO:0006811">
    <property type="term" value="P:monoatomic ion transport"/>
    <property type="evidence" value="ECO:0007669"/>
    <property type="project" value="InterPro"/>
</dbReference>
<feature type="region of interest" description="Disordered" evidence="1">
    <location>
        <begin position="169"/>
        <end position="194"/>
    </location>
</feature>
<dbReference type="GO" id="GO:0016020">
    <property type="term" value="C:membrane"/>
    <property type="evidence" value="ECO:0007669"/>
    <property type="project" value="InterPro"/>
</dbReference>
<dbReference type="Gene3D" id="1.20.58.390">
    <property type="entry name" value="Neurotransmitter-gated ion-channel transmembrane domain"/>
    <property type="match status" value="1"/>
</dbReference>
<feature type="signal peptide" evidence="2">
    <location>
        <begin position="1"/>
        <end position="15"/>
    </location>
</feature>
<dbReference type="Proteomes" id="UP000887565">
    <property type="component" value="Unplaced"/>
</dbReference>
<feature type="compositionally biased region" description="Acidic residues" evidence="1">
    <location>
        <begin position="178"/>
        <end position="189"/>
    </location>
</feature>
<name>A0A915J2N0_ROMCU</name>
<dbReference type="InterPro" id="IPR036719">
    <property type="entry name" value="Neuro-gated_channel_TM_sf"/>
</dbReference>
<feature type="region of interest" description="Disordered" evidence="1">
    <location>
        <begin position="25"/>
        <end position="55"/>
    </location>
</feature>
<dbReference type="AlphaFoldDB" id="A0A915J2N0"/>
<protein>
    <submittedName>
        <fullName evidence="4">Uncharacterized protein</fullName>
    </submittedName>
</protein>
<accession>A0A915J2N0</accession>
<keyword evidence="2" id="KW-0732">Signal</keyword>
<evidence type="ECO:0000256" key="2">
    <source>
        <dbReference type="SAM" id="SignalP"/>
    </source>
</evidence>
<dbReference type="WBParaSite" id="nRc.2.0.1.t19952-RA">
    <property type="protein sequence ID" value="nRc.2.0.1.t19952-RA"/>
    <property type="gene ID" value="nRc.2.0.1.g19952"/>
</dbReference>
<sequence>MLCCMSFNFASLVELAIVGHLTKDGKGDGAKIASSCRSRSRRKSGRHKSGVESSVSPKMCKFVHQHAQDPSSPITRYVLDDEPAAFGAGFVGGMSSNGDPQVAPCLSAYPTVASSNPRFYPSVRPTNSWDDAPARRSRRQTFAPLFCCYRCGRRTALYCRDALDCTTGRPKTSTAAADDYDDADGDDPDGGFGRTLPTAAAKSSAASRKLTADFIDQASCFIFPALFSFFNVCYWAIYSSEWQTDKK</sequence>
<evidence type="ECO:0000256" key="1">
    <source>
        <dbReference type="SAM" id="MobiDB-lite"/>
    </source>
</evidence>
<keyword evidence="3" id="KW-1185">Reference proteome</keyword>
<feature type="chain" id="PRO_5037823863" evidence="2">
    <location>
        <begin position="16"/>
        <end position="247"/>
    </location>
</feature>
<proteinExistence type="predicted"/>
<organism evidence="3 4">
    <name type="scientific">Romanomermis culicivorax</name>
    <name type="common">Nematode worm</name>
    <dbReference type="NCBI Taxonomy" id="13658"/>
    <lineage>
        <taxon>Eukaryota</taxon>
        <taxon>Metazoa</taxon>
        <taxon>Ecdysozoa</taxon>
        <taxon>Nematoda</taxon>
        <taxon>Enoplea</taxon>
        <taxon>Dorylaimia</taxon>
        <taxon>Mermithida</taxon>
        <taxon>Mermithoidea</taxon>
        <taxon>Mermithidae</taxon>
        <taxon>Romanomermis</taxon>
    </lineage>
</organism>
<dbReference type="InterPro" id="IPR038050">
    <property type="entry name" value="Neuro_actylchol_rec"/>
</dbReference>
<reference evidence="4" key="1">
    <citation type="submission" date="2022-11" db="UniProtKB">
        <authorList>
            <consortium name="WormBaseParasite"/>
        </authorList>
    </citation>
    <scope>IDENTIFICATION</scope>
</reference>
<feature type="compositionally biased region" description="Basic residues" evidence="1">
    <location>
        <begin position="38"/>
        <end position="48"/>
    </location>
</feature>
<evidence type="ECO:0000313" key="4">
    <source>
        <dbReference type="WBParaSite" id="nRc.2.0.1.t19952-RA"/>
    </source>
</evidence>
<dbReference type="SUPFAM" id="SSF90112">
    <property type="entry name" value="Neurotransmitter-gated ion-channel transmembrane pore"/>
    <property type="match status" value="1"/>
</dbReference>
<evidence type="ECO:0000313" key="3">
    <source>
        <dbReference type="Proteomes" id="UP000887565"/>
    </source>
</evidence>